<proteinExistence type="predicted"/>
<name>A0A2V1HPR6_9MICO</name>
<dbReference type="EMBL" id="QEOP01000003">
    <property type="protein sequence ID" value="PVZ93602.1"/>
    <property type="molecule type" value="Genomic_DNA"/>
</dbReference>
<keyword evidence="2" id="KW-0378">Hydrolase</keyword>
<sequence length="411" mass="43569">MSAPQPPEWQSRPTGRKTFEYVVIPPADGRASTWQTPPAPAPVAARTAMAATVLVSIGIALAALLLFAVIAYLVLALGFGSVIIAAIAALIPLAIVVLVIRWIDRWEPEPRAALLFAALWGAGVAVAGALIFDLGVQIATAVAGTAPQNEVLQAVVQAPLVEEGLKGFGVLIILWVGRRYIDGPIDGLVYAATLAAGFAFTENVLYFGSAIVEGGVGSLIPVFIARGLFSPFAHVIFTSCTGLALGYGSRRTAGPALFGWYLIGLIPAVALHALWNGALYVVQDVIGYYLLVQVPIFAAWIVLIVLLRRAERRMTGERLAEYATVGWFTPAEVSLVSSPAGRRTGLAWARSQPARPGAPDKVTAMKAFVRDSTRLAHTRQRVLRGRAAIGATPDERALLDAVVADRRALLA</sequence>
<dbReference type="Pfam" id="PF13367">
    <property type="entry name" value="PrsW-protease"/>
    <property type="match status" value="1"/>
</dbReference>
<comment type="caution">
    <text evidence="2">The sequence shown here is derived from an EMBL/GenBank/DDBJ whole genome shotgun (WGS) entry which is preliminary data.</text>
</comment>
<keyword evidence="1" id="KW-1133">Transmembrane helix</keyword>
<feature type="transmembrane region" description="Helical" evidence="1">
    <location>
        <begin position="287"/>
        <end position="307"/>
    </location>
</feature>
<evidence type="ECO:0000313" key="2">
    <source>
        <dbReference type="EMBL" id="PVZ93602.1"/>
    </source>
</evidence>
<reference evidence="2 3" key="1">
    <citation type="submission" date="2018-05" db="EMBL/GenBank/DDBJ databases">
        <title>Amnibacterium sp. M8JJ-5, whole genome shotgun sequence.</title>
        <authorList>
            <person name="Tuo L."/>
        </authorList>
    </citation>
    <scope>NUCLEOTIDE SEQUENCE [LARGE SCALE GENOMIC DNA]</scope>
    <source>
        <strain evidence="2 3">M8JJ-5</strain>
    </source>
</reference>
<feature type="transmembrane region" description="Helical" evidence="1">
    <location>
        <begin position="257"/>
        <end position="275"/>
    </location>
</feature>
<dbReference type="GO" id="GO:0008237">
    <property type="term" value="F:metallopeptidase activity"/>
    <property type="evidence" value="ECO:0007669"/>
    <property type="project" value="UniProtKB-KW"/>
</dbReference>
<feature type="transmembrane region" description="Helical" evidence="1">
    <location>
        <begin position="112"/>
        <end position="132"/>
    </location>
</feature>
<feature type="transmembrane region" description="Helical" evidence="1">
    <location>
        <begin position="81"/>
        <end position="100"/>
    </location>
</feature>
<feature type="transmembrane region" description="Helical" evidence="1">
    <location>
        <begin position="53"/>
        <end position="75"/>
    </location>
</feature>
<dbReference type="PANTHER" id="PTHR36844:SF1">
    <property type="entry name" value="PROTEASE PRSW"/>
    <property type="match status" value="1"/>
</dbReference>
<keyword evidence="1" id="KW-0812">Transmembrane</keyword>
<dbReference type="PANTHER" id="PTHR36844">
    <property type="entry name" value="PROTEASE PRSW"/>
    <property type="match status" value="1"/>
</dbReference>
<keyword evidence="3" id="KW-1185">Reference proteome</keyword>
<feature type="transmembrane region" description="Helical" evidence="1">
    <location>
        <begin position="188"/>
        <end position="211"/>
    </location>
</feature>
<keyword evidence="2" id="KW-0645">Protease</keyword>
<organism evidence="2 3">
    <name type="scientific">Amnibacterium flavum</name>
    <dbReference type="NCBI Taxonomy" id="2173173"/>
    <lineage>
        <taxon>Bacteria</taxon>
        <taxon>Bacillati</taxon>
        <taxon>Actinomycetota</taxon>
        <taxon>Actinomycetes</taxon>
        <taxon>Micrococcales</taxon>
        <taxon>Microbacteriaceae</taxon>
        <taxon>Amnibacterium</taxon>
    </lineage>
</organism>
<dbReference type="Proteomes" id="UP000244893">
    <property type="component" value="Unassembled WGS sequence"/>
</dbReference>
<accession>A0A2V1HPR6</accession>
<dbReference type="OrthoDB" id="9785431at2"/>
<protein>
    <submittedName>
        <fullName evidence="2">PrsW family intramembrane metalloprotease</fullName>
    </submittedName>
</protein>
<feature type="transmembrane region" description="Helical" evidence="1">
    <location>
        <begin position="152"/>
        <end position="176"/>
    </location>
</feature>
<feature type="transmembrane region" description="Helical" evidence="1">
    <location>
        <begin position="223"/>
        <end position="245"/>
    </location>
</feature>
<keyword evidence="1" id="KW-0472">Membrane</keyword>
<dbReference type="InterPro" id="IPR026898">
    <property type="entry name" value="PrsW"/>
</dbReference>
<gene>
    <name evidence="2" type="ORF">DDQ50_14940</name>
</gene>
<dbReference type="GO" id="GO:0006508">
    <property type="term" value="P:proteolysis"/>
    <property type="evidence" value="ECO:0007669"/>
    <property type="project" value="UniProtKB-KW"/>
</dbReference>
<dbReference type="RefSeq" id="WP_116757587.1">
    <property type="nucleotide sequence ID" value="NZ_JBHUEX010000001.1"/>
</dbReference>
<evidence type="ECO:0000313" key="3">
    <source>
        <dbReference type="Proteomes" id="UP000244893"/>
    </source>
</evidence>
<evidence type="ECO:0000256" key="1">
    <source>
        <dbReference type="SAM" id="Phobius"/>
    </source>
</evidence>
<keyword evidence="2" id="KW-0482">Metalloprotease</keyword>
<dbReference type="AlphaFoldDB" id="A0A2V1HPR6"/>